<reference evidence="1 2" key="1">
    <citation type="journal article" date="2021" name="Front. Microbiol.">
        <title>Comprehensive Comparative Genomics and Phenotyping of Methylobacterium Species.</title>
        <authorList>
            <person name="Alessa O."/>
            <person name="Ogura Y."/>
            <person name="Fujitani Y."/>
            <person name="Takami H."/>
            <person name="Hayashi T."/>
            <person name="Sahin N."/>
            <person name="Tani A."/>
        </authorList>
    </citation>
    <scope>NUCLEOTIDE SEQUENCE [LARGE SCALE GENOMIC DNA]</scope>
    <source>
        <strain evidence="1 2">DSM 23679</strain>
    </source>
</reference>
<evidence type="ECO:0000313" key="2">
    <source>
        <dbReference type="Proteomes" id="UP001055117"/>
    </source>
</evidence>
<comment type="caution">
    <text evidence="1">The sequence shown here is derived from an EMBL/GenBank/DDBJ whole genome shotgun (WGS) entry which is preliminary data.</text>
</comment>
<dbReference type="Proteomes" id="UP001055117">
    <property type="component" value="Unassembled WGS sequence"/>
</dbReference>
<keyword evidence="2" id="KW-1185">Reference proteome</keyword>
<accession>A0ABQ4QAV9</accession>
<dbReference type="EMBL" id="BPQG01000003">
    <property type="protein sequence ID" value="GJD42313.1"/>
    <property type="molecule type" value="Genomic_DNA"/>
</dbReference>
<proteinExistence type="predicted"/>
<sequence>MEIAVLTAATGLAGSLVGAASSLVTTWLTQNGARKAQWQAQEAGKREALYDEFIAEASKCLADAITHDPEGPEVVVGMFAIIGRMRLRSTRPVIEAAERLLSRVVDIYASPNLTFAEIQDRIRQGKDADPLADFGETCRRELEVLRL</sequence>
<dbReference type="RefSeq" id="WP_147764908.1">
    <property type="nucleotide sequence ID" value="NZ_BPQG01000003.1"/>
</dbReference>
<name>A0ABQ4QAV9_9HYPH</name>
<gene>
    <name evidence="1" type="ORF">AFCDBAGC_0148</name>
</gene>
<organism evidence="1 2">
    <name type="scientific">Methylobacterium cerastii</name>
    <dbReference type="NCBI Taxonomy" id="932741"/>
    <lineage>
        <taxon>Bacteria</taxon>
        <taxon>Pseudomonadati</taxon>
        <taxon>Pseudomonadota</taxon>
        <taxon>Alphaproteobacteria</taxon>
        <taxon>Hyphomicrobiales</taxon>
        <taxon>Methylobacteriaceae</taxon>
        <taxon>Methylobacterium</taxon>
    </lineage>
</organism>
<evidence type="ECO:0000313" key="1">
    <source>
        <dbReference type="EMBL" id="GJD42313.1"/>
    </source>
</evidence>
<protein>
    <submittedName>
        <fullName evidence="1">Uncharacterized protein</fullName>
    </submittedName>
</protein>